<dbReference type="SUPFAM" id="SSF50249">
    <property type="entry name" value="Nucleic acid-binding proteins"/>
    <property type="match status" value="1"/>
</dbReference>
<organism evidence="7 8">
    <name type="scientific">Escallonia rubra</name>
    <dbReference type="NCBI Taxonomy" id="112253"/>
    <lineage>
        <taxon>Eukaryota</taxon>
        <taxon>Viridiplantae</taxon>
        <taxon>Streptophyta</taxon>
        <taxon>Embryophyta</taxon>
        <taxon>Tracheophyta</taxon>
        <taxon>Spermatophyta</taxon>
        <taxon>Magnoliopsida</taxon>
        <taxon>eudicotyledons</taxon>
        <taxon>Gunneridae</taxon>
        <taxon>Pentapetalae</taxon>
        <taxon>asterids</taxon>
        <taxon>campanulids</taxon>
        <taxon>Escalloniales</taxon>
        <taxon>Escalloniaceae</taxon>
        <taxon>Escallonia</taxon>
    </lineage>
</organism>
<dbReference type="Proteomes" id="UP001187471">
    <property type="component" value="Unassembled WGS sequence"/>
</dbReference>
<name>A0AA88UFA5_9ASTE</name>
<feature type="domain" description="OB" evidence="6">
    <location>
        <begin position="164"/>
        <end position="244"/>
    </location>
</feature>
<sequence>MALVLSHKIESVEFLPHSKDYLRFDRLDDPFCKSNLLLLGLCSNLLRPLWSFTFAGSTFVPRNQTRPSASKYSQLSLEQRREYIERTNSRKRETIQLQKDNSDGSSAVVNKRRKVDWLQRAQAMTLDEQAKMSTEEAMQSQEIEEAQVEHTPITSLQINQKRWTIKVVVLRLGSPERYSNARGSGEVWKIIIADEEGTRVEVVMFNDAISKFEPMLKKGTTYFISDGTVRPANQNFTNVNKQIELSLPVTANIIEAPEEIAMDNILKDFLPIRQAIHKGPTAFSKVAM</sequence>
<keyword evidence="5" id="KW-0238">DNA-binding</keyword>
<dbReference type="CDD" id="cd04474">
    <property type="entry name" value="RPA1_DBD_A"/>
    <property type="match status" value="1"/>
</dbReference>
<gene>
    <name evidence="7" type="ORF">RJ640_012608</name>
</gene>
<evidence type="ECO:0000256" key="5">
    <source>
        <dbReference type="ARBA" id="ARBA00023125"/>
    </source>
</evidence>
<keyword evidence="2" id="KW-0479">Metal-binding</keyword>
<dbReference type="PANTHER" id="PTHR47165">
    <property type="entry name" value="OS03G0429900 PROTEIN"/>
    <property type="match status" value="1"/>
</dbReference>
<reference evidence="7" key="1">
    <citation type="submission" date="2022-12" db="EMBL/GenBank/DDBJ databases">
        <title>Draft genome assemblies for two species of Escallonia (Escalloniales).</title>
        <authorList>
            <person name="Chanderbali A."/>
            <person name="Dervinis C."/>
            <person name="Anghel I."/>
            <person name="Soltis D."/>
            <person name="Soltis P."/>
            <person name="Zapata F."/>
        </authorList>
    </citation>
    <scope>NUCLEOTIDE SEQUENCE</scope>
    <source>
        <strain evidence="7">UCBG92.1500</strain>
        <tissue evidence="7">Leaf</tissue>
    </source>
</reference>
<dbReference type="AlphaFoldDB" id="A0AA88UFA5"/>
<dbReference type="PANTHER" id="PTHR47165:SF4">
    <property type="entry name" value="OS03G0429900 PROTEIN"/>
    <property type="match status" value="1"/>
</dbReference>
<dbReference type="GO" id="GO:0003677">
    <property type="term" value="F:DNA binding"/>
    <property type="evidence" value="ECO:0007669"/>
    <property type="project" value="UniProtKB-KW"/>
</dbReference>
<dbReference type="FunFam" id="2.40.50.140:FF:000041">
    <property type="entry name" value="Replication protein A subunit"/>
    <property type="match status" value="1"/>
</dbReference>
<evidence type="ECO:0000313" key="7">
    <source>
        <dbReference type="EMBL" id="KAK2973022.1"/>
    </source>
</evidence>
<dbReference type="Gene3D" id="2.40.50.140">
    <property type="entry name" value="Nucleic acid-binding proteins"/>
    <property type="match status" value="1"/>
</dbReference>
<dbReference type="Pfam" id="PF01336">
    <property type="entry name" value="tRNA_anti-codon"/>
    <property type="match status" value="1"/>
</dbReference>
<keyword evidence="8" id="KW-1185">Reference proteome</keyword>
<proteinExistence type="inferred from homology"/>
<evidence type="ECO:0000256" key="4">
    <source>
        <dbReference type="ARBA" id="ARBA00022833"/>
    </source>
</evidence>
<evidence type="ECO:0000256" key="3">
    <source>
        <dbReference type="ARBA" id="ARBA00022771"/>
    </source>
</evidence>
<keyword evidence="4" id="KW-0862">Zinc</keyword>
<evidence type="ECO:0000256" key="2">
    <source>
        <dbReference type="ARBA" id="ARBA00022723"/>
    </source>
</evidence>
<accession>A0AA88UFA5</accession>
<evidence type="ECO:0000313" key="8">
    <source>
        <dbReference type="Proteomes" id="UP001187471"/>
    </source>
</evidence>
<dbReference type="EMBL" id="JAVXUO010002472">
    <property type="protein sequence ID" value="KAK2973022.1"/>
    <property type="molecule type" value="Genomic_DNA"/>
</dbReference>
<protein>
    <recommendedName>
        <fullName evidence="6">OB domain-containing protein</fullName>
    </recommendedName>
</protein>
<dbReference type="InterPro" id="IPR012340">
    <property type="entry name" value="NA-bd_OB-fold"/>
</dbReference>
<dbReference type="InterPro" id="IPR004365">
    <property type="entry name" value="NA-bd_OB_tRNA"/>
</dbReference>
<keyword evidence="3" id="KW-0863">Zinc-finger</keyword>
<comment type="similarity">
    <text evidence="1">Belongs to the replication factor A protein 1 family.</text>
</comment>
<comment type="caution">
    <text evidence="7">The sequence shown here is derived from an EMBL/GenBank/DDBJ whole genome shotgun (WGS) entry which is preliminary data.</text>
</comment>
<dbReference type="GO" id="GO:0008270">
    <property type="term" value="F:zinc ion binding"/>
    <property type="evidence" value="ECO:0007669"/>
    <property type="project" value="UniProtKB-KW"/>
</dbReference>
<evidence type="ECO:0000256" key="1">
    <source>
        <dbReference type="ARBA" id="ARBA00005690"/>
    </source>
</evidence>
<evidence type="ECO:0000259" key="6">
    <source>
        <dbReference type="Pfam" id="PF01336"/>
    </source>
</evidence>